<evidence type="ECO:0008006" key="3">
    <source>
        <dbReference type="Google" id="ProtNLM"/>
    </source>
</evidence>
<sequence>MGEFDGSRFMKFKAEPFNTKGSELLKNAVGAGTLKEEDTVLVVERGGERLSFWMYQMTTHHVAQGSLGGLPYLVNYCALCHSATAMVPVIDGEVHHFSCVGILNGMAILEDRETGSYWDIQGECVEGPLKGRKMESLLLGQMTARQALKQWPDISLALPEQTWIQRWLMQPAKNFFGRHGIFPPFIKRTLVRRDTRLPDMMSGVGIMTDQTKRFYPIQEIKKAGGEIRDTLDGRPVMISLDEDGFPDVSYTDATDGDDVPLYLYARWYGFSLTYCDCEIYQGERDESVAS</sequence>
<keyword evidence="2" id="KW-1185">Reference proteome</keyword>
<dbReference type="InterPro" id="IPR021516">
    <property type="entry name" value="DUF3179"/>
</dbReference>
<proteinExistence type="predicted"/>
<accession>A0A1N7LMQ1</accession>
<evidence type="ECO:0000313" key="1">
    <source>
        <dbReference type="EMBL" id="SIS75069.1"/>
    </source>
</evidence>
<dbReference type="OrthoDB" id="9806357at2"/>
<evidence type="ECO:0000313" key="2">
    <source>
        <dbReference type="Proteomes" id="UP000186795"/>
    </source>
</evidence>
<protein>
    <recommendedName>
        <fullName evidence="3">DUF3179 domain-containing protein</fullName>
    </recommendedName>
</protein>
<dbReference type="RefSeq" id="WP_076524568.1">
    <property type="nucleotide sequence ID" value="NZ_CP048103.1"/>
</dbReference>
<dbReference type="AlphaFoldDB" id="A0A1N7LMQ1"/>
<gene>
    <name evidence="1" type="ORF">SAMN05421790_104272</name>
</gene>
<name>A0A1N7LMQ1_9BACL</name>
<reference evidence="2" key="1">
    <citation type="submission" date="2017-01" db="EMBL/GenBank/DDBJ databases">
        <authorList>
            <person name="Varghese N."/>
            <person name="Submissions S."/>
        </authorList>
    </citation>
    <scope>NUCLEOTIDE SEQUENCE [LARGE SCALE GENOMIC DNA]</scope>
    <source>
        <strain evidence="2">DSM 45196</strain>
    </source>
</reference>
<organism evidence="1 2">
    <name type="scientific">Kroppenstedtia eburnea</name>
    <dbReference type="NCBI Taxonomy" id="714067"/>
    <lineage>
        <taxon>Bacteria</taxon>
        <taxon>Bacillati</taxon>
        <taxon>Bacillota</taxon>
        <taxon>Bacilli</taxon>
        <taxon>Bacillales</taxon>
        <taxon>Thermoactinomycetaceae</taxon>
        <taxon>Kroppenstedtia</taxon>
    </lineage>
</organism>
<dbReference type="Proteomes" id="UP000186795">
    <property type="component" value="Unassembled WGS sequence"/>
</dbReference>
<dbReference type="Pfam" id="PF11376">
    <property type="entry name" value="DUF3179"/>
    <property type="match status" value="1"/>
</dbReference>
<dbReference type="EMBL" id="FTOD01000004">
    <property type="protein sequence ID" value="SIS75069.1"/>
    <property type="molecule type" value="Genomic_DNA"/>
</dbReference>